<sequence length="677" mass="72821">MHVEKISEIIAHFIGLFDTPIEDLRLRLSYTDATLPEDKPEEQTDPTVAKDDFSSDLTTVEYAPEVKYISAPYVFRYSYSPLHHEPYHARLGDPESRAPVEGPVINRPAAIELQPVGLPGKLDIHMGPGSETDHLVQANVLRDDDVLDMTNSSHHIVRDVSDVYNWLGQATAKGEELSPFSAIRQPESTDGVIKINDDLHSFAKTIEANGGADIQAPDGSHYFAIAGNQLDGIFINGVQVTSVPNLEDSMPARGLAAPKSEVEATDGAVHQTGSGPNSLNIVAGGNVVANLVNIIDTNVIAHVMAVMGDYHSVNAISQSYVYSDNDKVDGVLGNSDQSSQSALTIGRNIAGFEHSQYQETSTPDHTDQSNSVFPSFWHVSVVEGDVSFLHWTEQYNFLSDNDTMRVTTTGAETTLVTGANTLVNMASYFGLGTQYDLMIVGGHAFNINSISQISVLYNNDVVSGTEAGDHVQTGGNLLWNLASINNVGLSDRFASMPDFVNDTVKSIQNHDNEIPDGLAHNSSFAGQAALNVLYVTGNFFDLNVIKQINVVGDSNIVHKVASDVVANNQNATVSIDTGNDALVNIANITDYTGAAHTTYLAGNLYTDTVLIQGGLVDHGHTDANQQSHPLANEAIAFLDNHDAQTTQAQTTQDGTIDLGHDMSWHNGAVGDVMQTVT</sequence>
<dbReference type="Proteomes" id="UP001172630">
    <property type="component" value="Unassembled WGS sequence"/>
</dbReference>
<dbReference type="EMBL" id="JARFYN010000020">
    <property type="protein sequence ID" value="MDL2407357.1"/>
    <property type="molecule type" value="Genomic_DNA"/>
</dbReference>
<evidence type="ECO:0000313" key="2">
    <source>
        <dbReference type="Proteomes" id="UP001172630"/>
    </source>
</evidence>
<keyword evidence="2" id="KW-1185">Reference proteome</keyword>
<evidence type="ECO:0000313" key="1">
    <source>
        <dbReference type="EMBL" id="MDL2407357.1"/>
    </source>
</evidence>
<dbReference type="RefSeq" id="WP_285880613.1">
    <property type="nucleotide sequence ID" value="NZ_JARFYN010000020.1"/>
</dbReference>
<proteinExistence type="predicted"/>
<accession>A0ABT7KGQ0</accession>
<evidence type="ECO:0008006" key="3">
    <source>
        <dbReference type="Google" id="ProtNLM"/>
    </source>
</evidence>
<protein>
    <recommendedName>
        <fullName evidence="3">Type I secretion protein</fullName>
    </recommendedName>
</protein>
<gene>
    <name evidence="1" type="ORF">PY650_17140</name>
</gene>
<organism evidence="1 2">
    <name type="scientific">Rhizobium calliandrae</name>
    <dbReference type="NCBI Taxonomy" id="1312182"/>
    <lineage>
        <taxon>Bacteria</taxon>
        <taxon>Pseudomonadati</taxon>
        <taxon>Pseudomonadota</taxon>
        <taxon>Alphaproteobacteria</taxon>
        <taxon>Hyphomicrobiales</taxon>
        <taxon>Rhizobiaceae</taxon>
        <taxon>Rhizobium/Agrobacterium group</taxon>
        <taxon>Rhizobium</taxon>
    </lineage>
</organism>
<comment type="caution">
    <text evidence="1">The sequence shown here is derived from an EMBL/GenBank/DDBJ whole genome shotgun (WGS) entry which is preliminary data.</text>
</comment>
<reference evidence="1" key="1">
    <citation type="submission" date="2023-06" db="EMBL/GenBank/DDBJ databases">
        <title>Phylogenetic Diversity of Rhizobium strains.</title>
        <authorList>
            <person name="Moura F.T."/>
            <person name="Helene L.C.F."/>
            <person name="Hungria M."/>
        </authorList>
    </citation>
    <scope>NUCLEOTIDE SEQUENCE</scope>
    <source>
        <strain evidence="1">CCGE524</strain>
    </source>
</reference>
<name>A0ABT7KGQ0_9HYPH</name>